<dbReference type="Gene3D" id="1.10.10.1450">
    <property type="match status" value="1"/>
</dbReference>
<evidence type="ECO:0000256" key="6">
    <source>
        <dbReference type="RuleBase" id="RU000354"/>
    </source>
</evidence>
<keyword evidence="5" id="KW-1015">Disulfide bond</keyword>
<dbReference type="Pfam" id="PF17906">
    <property type="entry name" value="HTH_48"/>
    <property type="match status" value="1"/>
</dbReference>
<dbReference type="Pfam" id="PF00019">
    <property type="entry name" value="TGF_beta"/>
    <property type="match status" value="1"/>
</dbReference>
<dbReference type="PROSITE" id="PS51362">
    <property type="entry name" value="TGF_BETA_2"/>
    <property type="match status" value="1"/>
</dbReference>
<comment type="similarity">
    <text evidence="2 6">Belongs to the TGF-beta family.</text>
</comment>
<dbReference type="GO" id="GO:0005125">
    <property type="term" value="F:cytokine activity"/>
    <property type="evidence" value="ECO:0007669"/>
    <property type="project" value="TreeGrafter"/>
</dbReference>
<dbReference type="Gene3D" id="2.10.90.10">
    <property type="entry name" value="Cystine-knot cytokines"/>
    <property type="match status" value="1"/>
</dbReference>
<dbReference type="PANTHER" id="PTHR11848:SF303">
    <property type="entry name" value="DAUER LARVA DEVELOPMENT REGULATORY GROWTH FACTOR DAF-7"/>
    <property type="match status" value="1"/>
</dbReference>
<dbReference type="AlphaFoldDB" id="A0AAD5REW1"/>
<proteinExistence type="inferred from homology"/>
<dbReference type="SMART" id="SM00204">
    <property type="entry name" value="TGFB"/>
    <property type="match status" value="1"/>
</dbReference>
<dbReference type="InterPro" id="IPR041426">
    <property type="entry name" value="Mos1_HTH"/>
</dbReference>
<name>A0AAD5REW1_PARTN</name>
<evidence type="ECO:0000256" key="5">
    <source>
        <dbReference type="ARBA" id="ARBA00023157"/>
    </source>
</evidence>
<accession>A0AAD5REW1</accession>
<protein>
    <recommendedName>
        <fullName evidence="7">TGF-beta family profile domain-containing protein</fullName>
    </recommendedName>
</protein>
<evidence type="ECO:0000313" key="8">
    <source>
        <dbReference type="EMBL" id="KAJ1374937.1"/>
    </source>
</evidence>
<evidence type="ECO:0000256" key="1">
    <source>
        <dbReference type="ARBA" id="ARBA00004613"/>
    </source>
</evidence>
<evidence type="ECO:0000256" key="2">
    <source>
        <dbReference type="ARBA" id="ARBA00006656"/>
    </source>
</evidence>
<dbReference type="CDD" id="cd19378">
    <property type="entry name" value="TGF_beta_DAF7"/>
    <property type="match status" value="1"/>
</dbReference>
<comment type="caution">
    <text evidence="8">The sequence shown here is derived from an EMBL/GenBank/DDBJ whole genome shotgun (WGS) entry which is preliminary data.</text>
</comment>
<dbReference type="GO" id="GO:0005615">
    <property type="term" value="C:extracellular space"/>
    <property type="evidence" value="ECO:0007669"/>
    <property type="project" value="TreeGrafter"/>
</dbReference>
<dbReference type="GO" id="GO:0008083">
    <property type="term" value="F:growth factor activity"/>
    <property type="evidence" value="ECO:0007669"/>
    <property type="project" value="UniProtKB-KW"/>
</dbReference>
<organism evidence="8 9">
    <name type="scientific">Parelaphostrongylus tenuis</name>
    <name type="common">Meningeal worm</name>
    <dbReference type="NCBI Taxonomy" id="148309"/>
    <lineage>
        <taxon>Eukaryota</taxon>
        <taxon>Metazoa</taxon>
        <taxon>Ecdysozoa</taxon>
        <taxon>Nematoda</taxon>
        <taxon>Chromadorea</taxon>
        <taxon>Rhabditida</taxon>
        <taxon>Rhabditina</taxon>
        <taxon>Rhabditomorpha</taxon>
        <taxon>Strongyloidea</taxon>
        <taxon>Metastrongylidae</taxon>
        <taxon>Parelaphostrongylus</taxon>
    </lineage>
</organism>
<keyword evidence="3" id="KW-0964">Secreted</keyword>
<dbReference type="InterPro" id="IPR001839">
    <property type="entry name" value="TGF-b_C"/>
</dbReference>
<dbReference type="PROSITE" id="PS00250">
    <property type="entry name" value="TGF_BETA_1"/>
    <property type="match status" value="1"/>
</dbReference>
<feature type="domain" description="TGF-beta family profile" evidence="7">
    <location>
        <begin position="32"/>
        <end position="152"/>
    </location>
</feature>
<evidence type="ECO:0000313" key="9">
    <source>
        <dbReference type="Proteomes" id="UP001196413"/>
    </source>
</evidence>
<dbReference type="PANTHER" id="PTHR11848">
    <property type="entry name" value="TGF-BETA FAMILY"/>
    <property type="match status" value="1"/>
</dbReference>
<dbReference type="SUPFAM" id="SSF57501">
    <property type="entry name" value="Cystine-knot cytokines"/>
    <property type="match status" value="1"/>
</dbReference>
<evidence type="ECO:0000256" key="3">
    <source>
        <dbReference type="ARBA" id="ARBA00022525"/>
    </source>
</evidence>
<comment type="subcellular location">
    <subcellularLocation>
        <location evidence="1">Secreted</location>
    </subcellularLocation>
</comment>
<dbReference type="InterPro" id="IPR015615">
    <property type="entry name" value="TGF-beta-rel"/>
</dbReference>
<evidence type="ECO:0000259" key="7">
    <source>
        <dbReference type="PROSITE" id="PS51362"/>
    </source>
</evidence>
<dbReference type="Proteomes" id="UP001196413">
    <property type="component" value="Unassembled WGS sequence"/>
</dbReference>
<dbReference type="EMBL" id="JAHQIW010007498">
    <property type="protein sequence ID" value="KAJ1374937.1"/>
    <property type="molecule type" value="Genomic_DNA"/>
</dbReference>
<gene>
    <name evidence="8" type="ORF">KIN20_038145</name>
</gene>
<sequence length="263" mass="29513">MLVETITLPILGWSSQDTMFMSVTLSSGAESRQKRSTLVCKPEDHEPGCCLYDLTVDFHQIGWKFIIAPHKYNAYMCKGDCSANRAHVSRSGHTRVSKTGIFTRQDATGVQTMCCHPSEYDAVRMIYMNGDNQVTMSSDTRHDRSKMYCNVGTTGIYPVIVLPQGILCILPSYLKVQLDVVKAKQRKTMKWSPQNEMLFVLLKRRENATEAACNINGTCGDDAIAERMARRCFAKVKAGEDSLEDQSRLGRPQEASLILRTAR</sequence>
<dbReference type="InterPro" id="IPR029034">
    <property type="entry name" value="Cystine-knot_cytokine"/>
</dbReference>
<evidence type="ECO:0000256" key="4">
    <source>
        <dbReference type="ARBA" id="ARBA00023030"/>
    </source>
</evidence>
<keyword evidence="9" id="KW-1185">Reference proteome</keyword>
<dbReference type="InterPro" id="IPR017948">
    <property type="entry name" value="TGFb_CS"/>
</dbReference>
<keyword evidence="4 6" id="KW-0339">Growth factor</keyword>
<reference evidence="8" key="1">
    <citation type="submission" date="2021-06" db="EMBL/GenBank/DDBJ databases">
        <title>Parelaphostrongylus tenuis whole genome reference sequence.</title>
        <authorList>
            <person name="Garwood T.J."/>
            <person name="Larsen P.A."/>
            <person name="Fountain-Jones N.M."/>
            <person name="Garbe J.R."/>
            <person name="Macchietto M.G."/>
            <person name="Kania S.A."/>
            <person name="Gerhold R.W."/>
            <person name="Richards J.E."/>
            <person name="Wolf T.M."/>
        </authorList>
    </citation>
    <scope>NUCLEOTIDE SEQUENCE</scope>
    <source>
        <strain evidence="8">MNPRO001-30</strain>
        <tissue evidence="8">Meninges</tissue>
    </source>
</reference>